<comment type="caution">
    <text evidence="3">The sequence shown here is derived from an EMBL/GenBank/DDBJ whole genome shotgun (WGS) entry which is preliminary data.</text>
</comment>
<dbReference type="GO" id="GO:0006508">
    <property type="term" value="P:proteolysis"/>
    <property type="evidence" value="ECO:0007669"/>
    <property type="project" value="InterPro"/>
</dbReference>
<dbReference type="PANTHER" id="PTHR42987:SF4">
    <property type="entry name" value="PROTEASE SOHB-RELATED"/>
    <property type="match status" value="1"/>
</dbReference>
<reference evidence="3" key="1">
    <citation type="submission" date="2020-06" db="EMBL/GenBank/DDBJ databases">
        <title>Whole Genome Sequence of Bradyrhizobium sp. Strain 66S1MB.</title>
        <authorList>
            <person name="Bromfield E."/>
            <person name="Cloutier S."/>
        </authorList>
    </citation>
    <scope>NUCLEOTIDE SEQUENCE</scope>
    <source>
        <strain evidence="3">66S1MB</strain>
    </source>
</reference>
<dbReference type="InterPro" id="IPR033855">
    <property type="entry name" value="Protein_C"/>
</dbReference>
<proteinExistence type="inferred from homology"/>
<dbReference type="SUPFAM" id="SSF52096">
    <property type="entry name" value="ClpP/crotonase"/>
    <property type="match status" value="1"/>
</dbReference>
<protein>
    <submittedName>
        <fullName evidence="3">S49 family peptidase</fullName>
    </submittedName>
</protein>
<dbReference type="InterPro" id="IPR029045">
    <property type="entry name" value="ClpP/crotonase-like_dom_sf"/>
</dbReference>
<dbReference type="Gene3D" id="3.90.226.10">
    <property type="entry name" value="2-enoyl-CoA Hydratase, Chain A, domain 1"/>
    <property type="match status" value="1"/>
</dbReference>
<dbReference type="GO" id="GO:0008233">
    <property type="term" value="F:peptidase activity"/>
    <property type="evidence" value="ECO:0007669"/>
    <property type="project" value="InterPro"/>
</dbReference>
<dbReference type="PANTHER" id="PTHR42987">
    <property type="entry name" value="PEPTIDASE S49"/>
    <property type="match status" value="1"/>
</dbReference>
<accession>A0A974ADC6</accession>
<dbReference type="EMBL" id="JABWSX010000001">
    <property type="protein sequence ID" value="NVL07471.1"/>
    <property type="molecule type" value="Genomic_DNA"/>
</dbReference>
<organism evidence="3">
    <name type="scientific">Bradyrhizobium quebecense</name>
    <dbReference type="NCBI Taxonomy" id="2748629"/>
    <lineage>
        <taxon>Bacteria</taxon>
        <taxon>Pseudomonadati</taxon>
        <taxon>Pseudomonadota</taxon>
        <taxon>Alphaproteobacteria</taxon>
        <taxon>Hyphomicrobiales</taxon>
        <taxon>Nitrobacteraceae</taxon>
        <taxon>Bradyrhizobium</taxon>
    </lineage>
</organism>
<comment type="similarity">
    <text evidence="1">Belongs to the peptidase S49 family.</text>
</comment>
<gene>
    <name evidence="3" type="ORF">HU230_17355</name>
</gene>
<evidence type="ECO:0000313" key="3">
    <source>
        <dbReference type="EMBL" id="NVL07471.1"/>
    </source>
</evidence>
<dbReference type="AlphaFoldDB" id="A0A974ADC6"/>
<name>A0A974ADC6_9BRAD</name>
<evidence type="ECO:0000259" key="2">
    <source>
        <dbReference type="Pfam" id="PF01343"/>
    </source>
</evidence>
<dbReference type="CDD" id="cd07022">
    <property type="entry name" value="S49_Sppa_36K_type"/>
    <property type="match status" value="1"/>
</dbReference>
<dbReference type="InterPro" id="IPR002142">
    <property type="entry name" value="Peptidase_S49"/>
</dbReference>
<dbReference type="Pfam" id="PF01343">
    <property type="entry name" value="Peptidase_S49"/>
    <property type="match status" value="1"/>
</dbReference>
<evidence type="ECO:0000256" key="1">
    <source>
        <dbReference type="ARBA" id="ARBA00008683"/>
    </source>
</evidence>
<sequence length="286" mass="29581">METATPDLRQVLTQISSIDALVALEVSALADCLARAEQRQALVAAAAAQASSSASKIALVSVAGGLTPRGSWFGSSLSGITAQVTRAADDQDVAGIVLDVDSPGGTVSATVEAANAVAAAATKKPVVAVANTLAASAAYWIASQAGELVMTPSADVGSIGAMIMHQDISGWLDQVGIKMTIVRSEQSPNKNEAHPFAPLSDEARAYLQGRANEAGADFVRAVASGRRVTRAKVRDEFGQGRMVGAREAVARGMADRIATLDQVIGSMLQQRSPRPSARRRSALVFD</sequence>
<dbReference type="Gene3D" id="6.20.330.10">
    <property type="match status" value="1"/>
</dbReference>
<feature type="domain" description="Peptidase S49" evidence="2">
    <location>
        <begin position="120"/>
        <end position="270"/>
    </location>
</feature>